<proteinExistence type="predicted"/>
<protein>
    <submittedName>
        <fullName evidence="2">(spotted green pufferfish) hypothetical protein</fullName>
    </submittedName>
</protein>
<feature type="non-terminal residue" evidence="2">
    <location>
        <position position="44"/>
    </location>
</feature>
<accession>Q4RBU9</accession>
<organism evidence="2">
    <name type="scientific">Tetraodon nigroviridis</name>
    <name type="common">Spotted green pufferfish</name>
    <name type="synonym">Chelonodon nigroviridis</name>
    <dbReference type="NCBI Taxonomy" id="99883"/>
    <lineage>
        <taxon>Eukaryota</taxon>
        <taxon>Metazoa</taxon>
        <taxon>Chordata</taxon>
        <taxon>Craniata</taxon>
        <taxon>Vertebrata</taxon>
        <taxon>Euteleostomi</taxon>
        <taxon>Actinopterygii</taxon>
        <taxon>Neopterygii</taxon>
        <taxon>Teleostei</taxon>
        <taxon>Neoteleostei</taxon>
        <taxon>Acanthomorphata</taxon>
        <taxon>Eupercaria</taxon>
        <taxon>Tetraodontiformes</taxon>
        <taxon>Tetradontoidea</taxon>
        <taxon>Tetraodontidae</taxon>
        <taxon>Tetraodon</taxon>
    </lineage>
</organism>
<reference evidence="2" key="1">
    <citation type="journal article" date="2004" name="Nature">
        <title>Genome duplication in the teleost fish Tetraodon nigroviridis reveals the early vertebrate proto-karyotype.</title>
        <authorList>
            <person name="Jaillon O."/>
            <person name="Aury J.-M."/>
            <person name="Brunet F."/>
            <person name="Petit J.-L."/>
            <person name="Stange-Thomann N."/>
            <person name="Mauceli E."/>
            <person name="Bouneau L."/>
            <person name="Fischer C."/>
            <person name="Ozouf-Costaz C."/>
            <person name="Bernot A."/>
            <person name="Nicaud S."/>
            <person name="Jaffe D."/>
            <person name="Fisher S."/>
            <person name="Lutfalla G."/>
            <person name="Dossat C."/>
            <person name="Segurens B."/>
            <person name="Dasilva C."/>
            <person name="Salanoubat M."/>
            <person name="Levy M."/>
            <person name="Boudet N."/>
            <person name="Castellano S."/>
            <person name="Anthouard V."/>
            <person name="Jubin C."/>
            <person name="Castelli V."/>
            <person name="Katinka M."/>
            <person name="Vacherie B."/>
            <person name="Biemont C."/>
            <person name="Skalli Z."/>
            <person name="Cattolico L."/>
            <person name="Poulain J."/>
            <person name="De Berardinis V."/>
            <person name="Cruaud C."/>
            <person name="Duprat S."/>
            <person name="Brottier P."/>
            <person name="Coutanceau J.-P."/>
            <person name="Gouzy J."/>
            <person name="Parra G."/>
            <person name="Lardier G."/>
            <person name="Chapple C."/>
            <person name="McKernan K.J."/>
            <person name="McEwan P."/>
            <person name="Bosak S."/>
            <person name="Kellis M."/>
            <person name="Volff J.-N."/>
            <person name="Guigo R."/>
            <person name="Zody M.C."/>
            <person name="Mesirov J."/>
            <person name="Lindblad-Toh K."/>
            <person name="Birren B."/>
            <person name="Nusbaum C."/>
            <person name="Kahn D."/>
            <person name="Robinson-Rechavi M."/>
            <person name="Laudet V."/>
            <person name="Schachter V."/>
            <person name="Quetier F."/>
            <person name="Saurin W."/>
            <person name="Scarpelli C."/>
            <person name="Wincker P."/>
            <person name="Lander E.S."/>
            <person name="Weissenbach J."/>
            <person name="Roest Crollius H."/>
        </authorList>
    </citation>
    <scope>NUCLEOTIDE SEQUENCE [LARGE SCALE GENOMIC DNA]</scope>
</reference>
<reference evidence="2" key="2">
    <citation type="submission" date="2004-02" db="EMBL/GenBank/DDBJ databases">
        <authorList>
            <consortium name="Genoscope"/>
            <consortium name="Whitehead Institute Centre for Genome Research"/>
        </authorList>
    </citation>
    <scope>NUCLEOTIDE SEQUENCE</scope>
</reference>
<dbReference type="AlphaFoldDB" id="Q4RBU9"/>
<gene>
    <name evidence="1" type="ORF">GSTENG00036473001</name>
    <name evidence="2" type="ORF">GSTENG00036542001</name>
</gene>
<dbReference type="KEGG" id="tng:GSTEN00036473G001"/>
<evidence type="ECO:0000313" key="2">
    <source>
        <dbReference type="EMBL" id="CAG14134.1"/>
    </source>
</evidence>
<evidence type="ECO:0000313" key="1">
    <source>
        <dbReference type="EMBL" id="CAG14133.1"/>
    </source>
</evidence>
<dbReference type="EMBL" id="CAAE01020557">
    <property type="protein sequence ID" value="CAG14134.1"/>
    <property type="molecule type" value="Genomic_DNA"/>
</dbReference>
<dbReference type="EMBL" id="CAAE01020556">
    <property type="protein sequence ID" value="CAG14133.1"/>
    <property type="molecule type" value="Genomic_DNA"/>
</dbReference>
<name>Q4RBU9_TETNG</name>
<feature type="non-terminal residue" evidence="2">
    <location>
        <position position="1"/>
    </location>
</feature>
<dbReference type="KEGG" id="tng:GSTEN00036542G001"/>
<comment type="caution">
    <text evidence="2">The sequence shown here is derived from an EMBL/GenBank/DDBJ whole genome shotgun (WGS) entry which is preliminary data.</text>
</comment>
<dbReference type="OrthoDB" id="10051111at2759"/>
<sequence length="44" mass="4742">VGVFTVWTNVEPRSVPVFPWHSLVPFLEPSHSGGAAQPADGQQL</sequence>